<organism evidence="3 4">
    <name type="scientific">Punica granatum</name>
    <name type="common">Pomegranate</name>
    <dbReference type="NCBI Taxonomy" id="22663"/>
    <lineage>
        <taxon>Eukaryota</taxon>
        <taxon>Viridiplantae</taxon>
        <taxon>Streptophyta</taxon>
        <taxon>Embryophyta</taxon>
        <taxon>Tracheophyta</taxon>
        <taxon>Spermatophyta</taxon>
        <taxon>Magnoliopsida</taxon>
        <taxon>eudicotyledons</taxon>
        <taxon>Gunneridae</taxon>
        <taxon>Pentapetalae</taxon>
        <taxon>rosids</taxon>
        <taxon>malvids</taxon>
        <taxon>Myrtales</taxon>
        <taxon>Lythraceae</taxon>
        <taxon>Punica</taxon>
    </lineage>
</organism>
<name>A0A2I0LCQ4_PUNGR</name>
<dbReference type="CDD" id="cd00303">
    <property type="entry name" value="retropepsin_like"/>
    <property type="match status" value="1"/>
</dbReference>
<dbReference type="PANTHER" id="PTHR35046:SF18">
    <property type="entry name" value="RNA-DIRECTED DNA POLYMERASE"/>
    <property type="match status" value="1"/>
</dbReference>
<sequence>MERTLERRFEQRLDLRFEELRTMLGALNLRADQNVVDGGQAQRVFPREPPNVQRVPRRIQYYEDSDEESGVANDRFVHQRRNQRNRQDARDFRLKADIPVFNGCLNIEEFLDWLSEVDRFIKYAEVPEENRVKLVAYRLKGGAFAWWDRVQENRGRVGKQPIQTWERMRRMLRARFLPPDYEQYLFMKYQRCVQGSRSVHDYMVEFLRLAERNALNELESQQVTRYMEGLKPTIRDKIGVQMVAMVDDAQSLALKAKMITQDRGNSYCRNYAESSQASAERSQATKQPGLNKQGQGNFDKSAGKKLVTETGASRNQNSLAKQFTVNGSQENIIGRAVVEKLELPVEKHSNPYSIGWIMSVGDVRVTERCKVPFCIGKYQDEVYCDIVDMEACHLLFGRPWQYDIVSTPFWPTGFLHEKPRSKPGLLFITRQSKANVRSQSVLLKPGHPGPSRAPFLTGLPGPAPLTSKRHPKTGLQAPRDHQGRGTSLRRPFGTLRGSSNDVSVVANASCRKENRVSWVTRVHAGPLRVPFRPTTLPSRAIPFKGFLTTLSLPREEVVTVRGPINRAQPPFHHFSLTGFFVFIPNSFSLFRVRPGLGTFGSTHGHLDLPLRSPTNPISHRAVAGASVPTRFPETVAATPLSGHSTCSSKPSLATLKAASPTLFLVQRG</sequence>
<dbReference type="Proteomes" id="UP000233551">
    <property type="component" value="Unassembled WGS sequence"/>
</dbReference>
<keyword evidence="4" id="KW-1185">Reference proteome</keyword>
<feature type="compositionally biased region" description="Polar residues" evidence="1">
    <location>
        <begin position="285"/>
        <end position="298"/>
    </location>
</feature>
<evidence type="ECO:0000313" key="3">
    <source>
        <dbReference type="EMBL" id="PKI78459.1"/>
    </source>
</evidence>
<feature type="region of interest" description="Disordered" evidence="1">
    <location>
        <begin position="442"/>
        <end position="493"/>
    </location>
</feature>
<comment type="caution">
    <text evidence="3">The sequence shown here is derived from an EMBL/GenBank/DDBJ whole genome shotgun (WGS) entry which is preliminary data.</text>
</comment>
<evidence type="ECO:0000256" key="1">
    <source>
        <dbReference type="SAM" id="MobiDB-lite"/>
    </source>
</evidence>
<dbReference type="STRING" id="22663.A0A2I0LCQ4"/>
<feature type="region of interest" description="Disordered" evidence="1">
    <location>
        <begin position="271"/>
        <end position="301"/>
    </location>
</feature>
<evidence type="ECO:0000259" key="2">
    <source>
        <dbReference type="Pfam" id="PF03732"/>
    </source>
</evidence>
<dbReference type="EMBL" id="PGOL01000047">
    <property type="protein sequence ID" value="PKI78459.1"/>
    <property type="molecule type" value="Genomic_DNA"/>
</dbReference>
<dbReference type="Pfam" id="PF03732">
    <property type="entry name" value="Retrotrans_gag"/>
    <property type="match status" value="1"/>
</dbReference>
<feature type="domain" description="Retrotransposon gag" evidence="2">
    <location>
        <begin position="133"/>
        <end position="232"/>
    </location>
</feature>
<protein>
    <recommendedName>
        <fullName evidence="2">Retrotransposon gag domain-containing protein</fullName>
    </recommendedName>
</protein>
<dbReference type="InterPro" id="IPR005162">
    <property type="entry name" value="Retrotrans_gag_dom"/>
</dbReference>
<evidence type="ECO:0000313" key="4">
    <source>
        <dbReference type="Proteomes" id="UP000233551"/>
    </source>
</evidence>
<dbReference type="AlphaFoldDB" id="A0A2I0LCQ4"/>
<dbReference type="PANTHER" id="PTHR35046">
    <property type="entry name" value="ZINC KNUCKLE (CCHC-TYPE) FAMILY PROTEIN"/>
    <property type="match status" value="1"/>
</dbReference>
<gene>
    <name evidence="3" type="ORF">CRG98_001099</name>
</gene>
<accession>A0A2I0LCQ4</accession>
<feature type="compositionally biased region" description="Low complexity" evidence="1">
    <location>
        <begin position="272"/>
        <end position="284"/>
    </location>
</feature>
<proteinExistence type="predicted"/>
<reference evidence="3 4" key="1">
    <citation type="submission" date="2017-11" db="EMBL/GenBank/DDBJ databases">
        <title>De-novo sequencing of pomegranate (Punica granatum L.) genome.</title>
        <authorList>
            <person name="Akparov Z."/>
            <person name="Amiraslanov A."/>
            <person name="Hajiyeva S."/>
            <person name="Abbasov M."/>
            <person name="Kaur K."/>
            <person name="Hamwieh A."/>
            <person name="Solovyev V."/>
            <person name="Salamov A."/>
            <person name="Braich B."/>
            <person name="Kosarev P."/>
            <person name="Mahmoud A."/>
            <person name="Hajiyev E."/>
            <person name="Babayeva S."/>
            <person name="Izzatullayeva V."/>
            <person name="Mammadov A."/>
            <person name="Mammadov A."/>
            <person name="Sharifova S."/>
            <person name="Ojaghi J."/>
            <person name="Eynullazada K."/>
            <person name="Bayramov B."/>
            <person name="Abdulazimova A."/>
            <person name="Shahmuradov I."/>
        </authorList>
    </citation>
    <scope>NUCLEOTIDE SEQUENCE [LARGE SCALE GENOMIC DNA]</scope>
    <source>
        <strain evidence="4">cv. AG2017</strain>
        <tissue evidence="3">Leaf</tissue>
    </source>
</reference>